<reference evidence="3 4" key="1">
    <citation type="submission" date="2019-03" db="EMBL/GenBank/DDBJ databases">
        <title>Draft genome sequences of novel Actinobacteria.</title>
        <authorList>
            <person name="Sahin N."/>
            <person name="Ay H."/>
            <person name="Saygin H."/>
        </authorList>
    </citation>
    <scope>NUCLEOTIDE SEQUENCE [LARGE SCALE GENOMIC DNA]</scope>
    <source>
        <strain evidence="3 4">DSM 45941</strain>
    </source>
</reference>
<keyword evidence="2" id="KW-0732">Signal</keyword>
<evidence type="ECO:0000256" key="1">
    <source>
        <dbReference type="SAM" id="MobiDB-lite"/>
    </source>
</evidence>
<dbReference type="PROSITE" id="PS51257">
    <property type="entry name" value="PROKAR_LIPOPROTEIN"/>
    <property type="match status" value="1"/>
</dbReference>
<feature type="signal peptide" evidence="2">
    <location>
        <begin position="1"/>
        <end position="22"/>
    </location>
</feature>
<evidence type="ECO:0000256" key="2">
    <source>
        <dbReference type="SAM" id="SignalP"/>
    </source>
</evidence>
<comment type="caution">
    <text evidence="3">The sequence shown here is derived from an EMBL/GenBank/DDBJ whole genome shotgun (WGS) entry which is preliminary data.</text>
</comment>
<organism evidence="3 4">
    <name type="scientific">Actinomadura darangshiensis</name>
    <dbReference type="NCBI Taxonomy" id="705336"/>
    <lineage>
        <taxon>Bacteria</taxon>
        <taxon>Bacillati</taxon>
        <taxon>Actinomycetota</taxon>
        <taxon>Actinomycetes</taxon>
        <taxon>Streptosporangiales</taxon>
        <taxon>Thermomonosporaceae</taxon>
        <taxon>Actinomadura</taxon>
    </lineage>
</organism>
<dbReference type="AlphaFoldDB" id="A0A4R4ZLJ1"/>
<feature type="chain" id="PRO_5020727904" evidence="2">
    <location>
        <begin position="23"/>
        <end position="135"/>
    </location>
</feature>
<proteinExistence type="predicted"/>
<dbReference type="RefSeq" id="WP_132206409.1">
    <property type="nucleotide sequence ID" value="NZ_SMKY01000554.1"/>
</dbReference>
<keyword evidence="4" id="KW-1185">Reference proteome</keyword>
<accession>A0A4R4ZLJ1</accession>
<feature type="compositionally biased region" description="Gly residues" evidence="1">
    <location>
        <begin position="27"/>
        <end position="38"/>
    </location>
</feature>
<feature type="compositionally biased region" description="Gly residues" evidence="1">
    <location>
        <begin position="46"/>
        <end position="73"/>
    </location>
</feature>
<name>A0A4R4ZLJ1_9ACTN</name>
<dbReference type="Proteomes" id="UP000295578">
    <property type="component" value="Unassembled WGS sequence"/>
</dbReference>
<evidence type="ECO:0000313" key="4">
    <source>
        <dbReference type="Proteomes" id="UP000295578"/>
    </source>
</evidence>
<protein>
    <submittedName>
        <fullName evidence="3">Uncharacterized protein</fullName>
    </submittedName>
</protein>
<dbReference type="EMBL" id="SMKY01000554">
    <property type="protein sequence ID" value="TDD59678.1"/>
    <property type="molecule type" value="Genomic_DNA"/>
</dbReference>
<feature type="region of interest" description="Disordered" evidence="1">
    <location>
        <begin position="25"/>
        <end position="135"/>
    </location>
</feature>
<dbReference type="OrthoDB" id="3483767at2"/>
<evidence type="ECO:0000313" key="3">
    <source>
        <dbReference type="EMBL" id="TDD59678.1"/>
    </source>
</evidence>
<sequence length="135" mass="12742">MKKLLVIPAAAFVLTVGLSACGDSDDGGGGGTISGNGGASSAPATQGGGGTVTGNGGSNGGGSGGGGSKGGGKLTAAQRESLTKLRNCMVKKGYDMPELDPNNPVMAPKNTGGKSTDQVNKDAAACASQSQPSGG</sequence>
<gene>
    <name evidence="3" type="ORF">E1293_46250</name>
</gene>